<proteinExistence type="inferred from homology"/>
<evidence type="ECO:0000256" key="2">
    <source>
        <dbReference type="ARBA" id="ARBA00022679"/>
    </source>
</evidence>
<sequence length="244" mass="26408">MPEGESKSKRFRGTVLWYTAKKKMGFIKPDEPDASDIFVHDSDLRPGTGLLSEGDAVEYGLAIFRGRNKAVDVILVGDGAPAPPSPAPSLRPRGDALDRARVTGAPLSHDEAVAFVTSDDCGAVATFLGVTRDTFEGKRVVRLSYEAYVPMAEAEMLKICAVARARFEAKRCCILHRTGEVAVGEASVIIAAASPHRKDALAAVAWAIDELKTTVPIWKKEIYAEGDPAWKQNKEWDPKTLGTA</sequence>
<evidence type="ECO:0000313" key="7">
    <source>
        <dbReference type="Proteomes" id="UP001363151"/>
    </source>
</evidence>
<evidence type="ECO:0000313" key="6">
    <source>
        <dbReference type="EMBL" id="KAK7230163.1"/>
    </source>
</evidence>
<dbReference type="InterPro" id="IPR011129">
    <property type="entry name" value="CSD"/>
</dbReference>
<dbReference type="SUPFAM" id="SSF50249">
    <property type="entry name" value="Nucleic acid-binding proteins"/>
    <property type="match status" value="1"/>
</dbReference>
<protein>
    <recommendedName>
        <fullName evidence="4">Molybdopterin synthase catalytic subunit</fullName>
        <ecNumber evidence="4">2.8.1.12</ecNumber>
    </recommendedName>
    <alternativeName>
        <fullName evidence="4">Molybdenum cofactor synthesis protein 2 large subunit</fullName>
    </alternativeName>
    <alternativeName>
        <fullName evidence="4">Molybdenum cofactor synthesis protein 2B</fullName>
        <shortName evidence="4">MOCS2B</shortName>
    </alternativeName>
</protein>
<dbReference type="InterPro" id="IPR012340">
    <property type="entry name" value="NA-bd_OB-fold"/>
</dbReference>
<dbReference type="InterPro" id="IPR003448">
    <property type="entry name" value="Mopterin_biosynth_MoaE"/>
</dbReference>
<feature type="domain" description="CSD" evidence="5">
    <location>
        <begin position="10"/>
        <end position="75"/>
    </location>
</feature>
<dbReference type="SMART" id="SM00357">
    <property type="entry name" value="CSP"/>
    <property type="match status" value="1"/>
</dbReference>
<accession>A0ABR1FFZ5</accession>
<keyword evidence="1 4" id="KW-0963">Cytoplasm</keyword>
<dbReference type="EMBL" id="JBBJCI010000454">
    <property type="protein sequence ID" value="KAK7230163.1"/>
    <property type="molecule type" value="Genomic_DNA"/>
</dbReference>
<gene>
    <name evidence="6" type="primary">MOCS2</name>
    <name evidence="6" type="ORF">SO694_0035104</name>
</gene>
<dbReference type="Pfam" id="PF02391">
    <property type="entry name" value="MoaE"/>
    <property type="match status" value="1"/>
</dbReference>
<feature type="binding site" evidence="4">
    <location>
        <position position="212"/>
    </location>
    <ligand>
        <name>substrate</name>
    </ligand>
</feature>
<dbReference type="SUPFAM" id="SSF54690">
    <property type="entry name" value="Molybdopterin synthase subunit MoaE"/>
    <property type="match status" value="1"/>
</dbReference>
<evidence type="ECO:0000256" key="1">
    <source>
        <dbReference type="ARBA" id="ARBA00022490"/>
    </source>
</evidence>
<keyword evidence="2 4" id="KW-0808">Transferase</keyword>
<feature type="binding site" evidence="4">
    <location>
        <begin position="219"/>
        <end position="221"/>
    </location>
    <ligand>
        <name>substrate</name>
    </ligand>
</feature>
<comment type="pathway">
    <text evidence="4">Cofactor biosynthesis; molybdopterin biosynthesis.</text>
</comment>
<comment type="similarity">
    <text evidence="4">Belongs to the MoaE family. MOCS2B subfamily.</text>
</comment>
<evidence type="ECO:0000256" key="4">
    <source>
        <dbReference type="HAMAP-Rule" id="MF_03052"/>
    </source>
</evidence>
<keyword evidence="7" id="KW-1185">Reference proteome</keyword>
<comment type="caution">
    <text evidence="6">The sequence shown here is derived from an EMBL/GenBank/DDBJ whole genome shotgun (WGS) entry which is preliminary data.</text>
</comment>
<dbReference type="Gene3D" id="3.90.1170.40">
    <property type="entry name" value="Molybdopterin biosynthesis MoaE subunit"/>
    <property type="match status" value="1"/>
</dbReference>
<dbReference type="Pfam" id="PF00313">
    <property type="entry name" value="CSD"/>
    <property type="match status" value="1"/>
</dbReference>
<comment type="subunit">
    <text evidence="4">Heterotetramer; composed of 2 small (MOCS2A) and 2 large (MOCS2B) subunits.</text>
</comment>
<evidence type="ECO:0000256" key="3">
    <source>
        <dbReference type="ARBA" id="ARBA00023150"/>
    </source>
</evidence>
<dbReference type="CDD" id="cd00756">
    <property type="entry name" value="MoaE"/>
    <property type="match status" value="1"/>
</dbReference>
<comment type="function">
    <text evidence="4">Catalytic subunit of the molybdopterin synthase complex, a complex that catalyzes the conversion of precursor Z into molybdopterin. Acts by mediating the incorporation of 2 sulfur atoms from thiocarboxylated MOCS2A into precursor Z to generate a dithiolene group.</text>
</comment>
<reference evidence="6 7" key="1">
    <citation type="submission" date="2024-03" db="EMBL/GenBank/DDBJ databases">
        <title>Aureococcus anophagefferens CCMP1851 and Kratosvirus quantuckense: Draft genome of a second virus-susceptible host strain in the model system.</title>
        <authorList>
            <person name="Chase E."/>
            <person name="Truchon A.R."/>
            <person name="Schepens W."/>
            <person name="Wilhelm S.W."/>
        </authorList>
    </citation>
    <scope>NUCLEOTIDE SEQUENCE [LARGE SCALE GENOMIC DNA]</scope>
    <source>
        <strain evidence="6 7">CCMP1851</strain>
    </source>
</reference>
<dbReference type="Gene3D" id="2.40.50.140">
    <property type="entry name" value="Nucleic acid-binding proteins"/>
    <property type="match status" value="1"/>
</dbReference>
<dbReference type="PROSITE" id="PS51857">
    <property type="entry name" value="CSD_2"/>
    <property type="match status" value="1"/>
</dbReference>
<evidence type="ECO:0000259" key="5">
    <source>
        <dbReference type="PROSITE" id="PS51857"/>
    </source>
</evidence>
<comment type="subcellular location">
    <subcellularLocation>
        <location evidence="4">Cytoplasm</location>
    </subcellularLocation>
</comment>
<feature type="binding site" evidence="4">
    <location>
        <begin position="196"/>
        <end position="197"/>
    </location>
    <ligand>
        <name>substrate</name>
    </ligand>
</feature>
<dbReference type="InterPro" id="IPR028888">
    <property type="entry name" value="MOCS2B_euk"/>
</dbReference>
<comment type="catalytic activity">
    <reaction evidence="4">
        <text>2 [molybdopterin-synthase sulfur-carrier protein]-C-terminal-Gly-aminoethanethioate + cyclic pyranopterin phosphate + H2O = molybdopterin + 2 [molybdopterin-synthase sulfur-carrier protein]-C-terminal Gly-Gly + 2 H(+)</text>
        <dbReference type="Rhea" id="RHEA:26333"/>
        <dbReference type="Rhea" id="RHEA-COMP:12202"/>
        <dbReference type="Rhea" id="RHEA-COMP:19907"/>
        <dbReference type="ChEBI" id="CHEBI:15377"/>
        <dbReference type="ChEBI" id="CHEBI:15378"/>
        <dbReference type="ChEBI" id="CHEBI:58698"/>
        <dbReference type="ChEBI" id="CHEBI:59648"/>
        <dbReference type="ChEBI" id="CHEBI:90778"/>
        <dbReference type="ChEBI" id="CHEBI:232372"/>
        <dbReference type="EC" id="2.8.1.12"/>
    </reaction>
</comment>
<dbReference type="InterPro" id="IPR036563">
    <property type="entry name" value="MoaE_sf"/>
</dbReference>
<organism evidence="6 7">
    <name type="scientific">Aureococcus anophagefferens</name>
    <name type="common">Harmful bloom alga</name>
    <dbReference type="NCBI Taxonomy" id="44056"/>
    <lineage>
        <taxon>Eukaryota</taxon>
        <taxon>Sar</taxon>
        <taxon>Stramenopiles</taxon>
        <taxon>Ochrophyta</taxon>
        <taxon>Pelagophyceae</taxon>
        <taxon>Pelagomonadales</taxon>
        <taxon>Pelagomonadaceae</taxon>
        <taxon>Aureococcus</taxon>
    </lineage>
</organism>
<dbReference type="InterPro" id="IPR002059">
    <property type="entry name" value="CSP_DNA-bd"/>
</dbReference>
<dbReference type="EC" id="2.8.1.12" evidence="4"/>
<name>A0ABR1FFZ5_AURAN</name>
<keyword evidence="3 4" id="KW-0501">Molybdenum cofactor biosynthesis</keyword>
<dbReference type="Proteomes" id="UP001363151">
    <property type="component" value="Unassembled WGS sequence"/>
</dbReference>
<dbReference type="HAMAP" id="MF_03052">
    <property type="entry name" value="MOC2B"/>
    <property type="match status" value="1"/>
</dbReference>
<dbReference type="PANTHER" id="PTHR23404">
    <property type="entry name" value="MOLYBDOPTERIN SYNTHASE RELATED"/>
    <property type="match status" value="1"/>
</dbReference>